<gene>
    <name evidence="1" type="ORF">L6164_020595</name>
</gene>
<accession>A0ACB9MVW6</accession>
<proteinExistence type="predicted"/>
<protein>
    <submittedName>
        <fullName evidence="1">Uncharacterized protein</fullName>
    </submittedName>
</protein>
<comment type="caution">
    <text evidence="1">The sequence shown here is derived from an EMBL/GenBank/DDBJ whole genome shotgun (WGS) entry which is preliminary data.</text>
</comment>
<evidence type="ECO:0000313" key="1">
    <source>
        <dbReference type="EMBL" id="KAI4328222.1"/>
    </source>
</evidence>
<dbReference type="EMBL" id="CM039433">
    <property type="protein sequence ID" value="KAI4328222.1"/>
    <property type="molecule type" value="Genomic_DNA"/>
</dbReference>
<evidence type="ECO:0000313" key="2">
    <source>
        <dbReference type="Proteomes" id="UP000828941"/>
    </source>
</evidence>
<sequence length="310" mass="34445">MVIVIMIQTSSMVVLKVALSKGMNKYVMMVYTGALATLILLPCALFLHRSGRPPVTFSVLCSLFVLSLFGCGAQISAYLGIDFSSPTLAMAMMNLITPFTFILTLIFRMEEFHWRLSSSQAKVLGTIISISGAFVITFYKGPSIFKGHFSLPSHNELVFPPHSNWIFGGFFCAIEALLASASYLYQVRLLSLKSNGMAVKARYGIINHYIPGYVCNDVMLCVVLMVLAEIWTSVLCYVQTLGNCIYDYHGYYLFGEDFHLGSLIGAVIIVLGFYAVMWGKTMEEKIEGDIENSESCSDKVPLIQNRTQQI</sequence>
<name>A0ACB9MVW6_BAUVA</name>
<organism evidence="1 2">
    <name type="scientific">Bauhinia variegata</name>
    <name type="common">Purple orchid tree</name>
    <name type="synonym">Phanera variegata</name>
    <dbReference type="NCBI Taxonomy" id="167791"/>
    <lineage>
        <taxon>Eukaryota</taxon>
        <taxon>Viridiplantae</taxon>
        <taxon>Streptophyta</taxon>
        <taxon>Embryophyta</taxon>
        <taxon>Tracheophyta</taxon>
        <taxon>Spermatophyta</taxon>
        <taxon>Magnoliopsida</taxon>
        <taxon>eudicotyledons</taxon>
        <taxon>Gunneridae</taxon>
        <taxon>Pentapetalae</taxon>
        <taxon>rosids</taxon>
        <taxon>fabids</taxon>
        <taxon>Fabales</taxon>
        <taxon>Fabaceae</taxon>
        <taxon>Cercidoideae</taxon>
        <taxon>Cercideae</taxon>
        <taxon>Bauhiniinae</taxon>
        <taxon>Bauhinia</taxon>
    </lineage>
</organism>
<dbReference type="Proteomes" id="UP000828941">
    <property type="component" value="Chromosome 8"/>
</dbReference>
<reference evidence="1 2" key="1">
    <citation type="journal article" date="2022" name="DNA Res.">
        <title>Chromosomal-level genome assembly of the orchid tree Bauhinia variegata (Leguminosae; Cercidoideae) supports the allotetraploid origin hypothesis of Bauhinia.</title>
        <authorList>
            <person name="Zhong Y."/>
            <person name="Chen Y."/>
            <person name="Zheng D."/>
            <person name="Pang J."/>
            <person name="Liu Y."/>
            <person name="Luo S."/>
            <person name="Meng S."/>
            <person name="Qian L."/>
            <person name="Wei D."/>
            <person name="Dai S."/>
            <person name="Zhou R."/>
        </authorList>
    </citation>
    <scope>NUCLEOTIDE SEQUENCE [LARGE SCALE GENOMIC DNA]</scope>
    <source>
        <strain evidence="1">BV-YZ2020</strain>
    </source>
</reference>
<keyword evidence="2" id="KW-1185">Reference proteome</keyword>